<dbReference type="KEGG" id="mela:C6568_16480"/>
<keyword evidence="3 5" id="KW-0347">Helicase</keyword>
<dbReference type="InterPro" id="IPR027785">
    <property type="entry name" value="UvrD-like_helicase_C"/>
</dbReference>
<dbReference type="GO" id="GO:0016787">
    <property type="term" value="F:hydrolase activity"/>
    <property type="evidence" value="ECO:0007669"/>
    <property type="project" value="UniProtKB-UniRule"/>
</dbReference>
<feature type="domain" description="UvrD-like helicase ATP-binding" evidence="7">
    <location>
        <begin position="221"/>
        <end position="714"/>
    </location>
</feature>
<dbReference type="EMBL" id="CP027667">
    <property type="protein sequence ID" value="AVO50651.1"/>
    <property type="molecule type" value="Genomic_DNA"/>
</dbReference>
<accession>A0A2R3QFT8</accession>
<dbReference type="Pfam" id="PF13538">
    <property type="entry name" value="UvrD_C_2"/>
    <property type="match status" value="1"/>
</dbReference>
<evidence type="ECO:0000256" key="5">
    <source>
        <dbReference type="PROSITE-ProRule" id="PRU00560"/>
    </source>
</evidence>
<dbReference type="InterPro" id="IPR027417">
    <property type="entry name" value="P-loop_NTPase"/>
</dbReference>
<dbReference type="GO" id="GO:0000725">
    <property type="term" value="P:recombinational repair"/>
    <property type="evidence" value="ECO:0007669"/>
    <property type="project" value="TreeGrafter"/>
</dbReference>
<protein>
    <submittedName>
        <fullName evidence="8">DNA helicase UvrD</fullName>
    </submittedName>
</protein>
<evidence type="ECO:0000259" key="7">
    <source>
        <dbReference type="PROSITE" id="PS51198"/>
    </source>
</evidence>
<dbReference type="Gene3D" id="3.40.50.300">
    <property type="entry name" value="P-loop containing nucleotide triphosphate hydrolases"/>
    <property type="match status" value="2"/>
</dbReference>
<feature type="binding site" evidence="5">
    <location>
        <begin position="242"/>
        <end position="249"/>
    </location>
    <ligand>
        <name>ATP</name>
        <dbReference type="ChEBI" id="CHEBI:30616"/>
    </ligand>
</feature>
<evidence type="ECO:0000256" key="1">
    <source>
        <dbReference type="ARBA" id="ARBA00022741"/>
    </source>
</evidence>
<dbReference type="GO" id="GO:0043138">
    <property type="term" value="F:3'-5' DNA helicase activity"/>
    <property type="evidence" value="ECO:0007669"/>
    <property type="project" value="TreeGrafter"/>
</dbReference>
<organism evidence="8 9">
    <name type="scientific">Melaminivora suipulveris</name>
    <dbReference type="NCBI Taxonomy" id="2109913"/>
    <lineage>
        <taxon>Bacteria</taxon>
        <taxon>Pseudomonadati</taxon>
        <taxon>Pseudomonadota</taxon>
        <taxon>Betaproteobacteria</taxon>
        <taxon>Burkholderiales</taxon>
        <taxon>Comamonadaceae</taxon>
        <taxon>Melaminivora</taxon>
    </lineage>
</organism>
<keyword evidence="1 5" id="KW-0547">Nucleotide-binding</keyword>
<evidence type="ECO:0000256" key="2">
    <source>
        <dbReference type="ARBA" id="ARBA00022801"/>
    </source>
</evidence>
<name>A0A2R3QFT8_9BURK</name>
<dbReference type="PANTHER" id="PTHR11070:SF3">
    <property type="entry name" value="DNA 3'-5' HELICASE"/>
    <property type="match status" value="1"/>
</dbReference>
<gene>
    <name evidence="8" type="ORF">C6568_16480</name>
</gene>
<feature type="compositionally biased region" description="Acidic residues" evidence="6">
    <location>
        <begin position="475"/>
        <end position="490"/>
    </location>
</feature>
<evidence type="ECO:0000313" key="9">
    <source>
        <dbReference type="Proteomes" id="UP000237925"/>
    </source>
</evidence>
<dbReference type="InterPro" id="IPR000212">
    <property type="entry name" value="DNA_helicase_UvrD/REP"/>
</dbReference>
<dbReference type="Proteomes" id="UP000237925">
    <property type="component" value="Chromosome"/>
</dbReference>
<keyword evidence="4 5" id="KW-0067">ATP-binding</keyword>
<keyword evidence="9" id="KW-1185">Reference proteome</keyword>
<dbReference type="GO" id="GO:0003677">
    <property type="term" value="F:DNA binding"/>
    <property type="evidence" value="ECO:0007669"/>
    <property type="project" value="InterPro"/>
</dbReference>
<dbReference type="OrthoDB" id="6187564at2"/>
<evidence type="ECO:0000256" key="3">
    <source>
        <dbReference type="ARBA" id="ARBA00022806"/>
    </source>
</evidence>
<feature type="region of interest" description="Disordered" evidence="6">
    <location>
        <begin position="475"/>
        <end position="496"/>
    </location>
</feature>
<dbReference type="InterPro" id="IPR014016">
    <property type="entry name" value="UvrD-like_ATP-bd"/>
</dbReference>
<dbReference type="SUPFAM" id="SSF52540">
    <property type="entry name" value="P-loop containing nucleoside triphosphate hydrolases"/>
    <property type="match status" value="1"/>
</dbReference>
<dbReference type="PROSITE" id="PS51198">
    <property type="entry name" value="UVRD_HELICASE_ATP_BIND"/>
    <property type="match status" value="1"/>
</dbReference>
<proteinExistence type="predicted"/>
<dbReference type="AlphaFoldDB" id="A0A2R3QFT8"/>
<reference evidence="8 9" key="1">
    <citation type="submission" date="2018-03" db="EMBL/GenBank/DDBJ databases">
        <title>Genome sequencing of Melaminivora sp.</title>
        <authorList>
            <person name="Kim S.-J."/>
            <person name="Heo J."/>
            <person name="Ahn J.-H."/>
            <person name="Kwon S.-W."/>
        </authorList>
    </citation>
    <scope>NUCLEOTIDE SEQUENCE [LARGE SCALE GENOMIC DNA]</scope>
    <source>
        <strain evidence="8 9">SC2-9</strain>
    </source>
</reference>
<evidence type="ECO:0000313" key="8">
    <source>
        <dbReference type="EMBL" id="AVO50651.1"/>
    </source>
</evidence>
<dbReference type="GO" id="GO:0005524">
    <property type="term" value="F:ATP binding"/>
    <property type="evidence" value="ECO:0007669"/>
    <property type="project" value="UniProtKB-UniRule"/>
</dbReference>
<evidence type="ECO:0000256" key="4">
    <source>
        <dbReference type="ARBA" id="ARBA00022840"/>
    </source>
</evidence>
<dbReference type="PANTHER" id="PTHR11070">
    <property type="entry name" value="UVRD / RECB / PCRA DNA HELICASE FAMILY MEMBER"/>
    <property type="match status" value="1"/>
</dbReference>
<dbReference type="GO" id="GO:0005829">
    <property type="term" value="C:cytosol"/>
    <property type="evidence" value="ECO:0007669"/>
    <property type="project" value="TreeGrafter"/>
</dbReference>
<evidence type="ECO:0000256" key="6">
    <source>
        <dbReference type="SAM" id="MobiDB-lite"/>
    </source>
</evidence>
<keyword evidence="2 5" id="KW-0378">Hydrolase</keyword>
<sequence length="912" mass="100627">MEVTSESRQHIEHLAEEALTQLDSIAAAAKSKLHDGRTLGSDALASINTMTSSSAVQRLDQINQANRDSYSVLEREPAIARVVVADEEGEERTYYICRTTPITGFPNLASYRAPVGRLASLSVGAEFTLPNGDVVEVLERAQLRPSALADGWDSRDTVVEAEHFGPLTIESLRALLTEVAGEEVTEDLLGQLLAEETVKANIIDGVRRSVITKMGLRDQPVLDQYQDEIFRLPLDKRLLILGPPGTGKTTTLIRRLGQKLDTDFLEEGEQRLVETVATAQGVAHANSWLMFTPTELLKQYLKEAFAREDVPASDLRIRTWQDYRRELARNAFGVLRTAAGGGTFVLKDSLPSLSAEALDRPIQWFDDFNMWQRNAYVQELHEAANMLRKAKAPEVQSLGERLHSILAQAGDGALASTFGSMAAELPKVQTLVASLKEASDGKIKAALNLQLNRNRGFLDELARFIDGLQQAQTIDTDEQDDLDADEEEDATTPRTGRAAALNAYMQAVRAQARAAASKRTVSKTSRNGKIIEWLADRGLTEADRAEVGASLLVQTNARRFANPVKRYLDGIPKRYRAFRRERQQARSWYRDEGFDARDIHPLELDIVLLAILRAAGDLISRPNVLRDIDSPAWSALQPILSHYRNQVLVDEATDFSPIQLACMAALAHPRLRSFFACGDFNQRLTTWGARSADEMKWVFADFDIKEITVSYRQSKQLNDLARAMIRAVGGTEQSVSLPPHVDSGGVAPALLEHASDTPIVISWLADRIREIERFVGQLPSTAIFVNAQDDVPAVAEALNAALAEHNIPVIASDGRTVGQEGNVRVFDIQHIKGLEFEAVFFVGIDQLAAKHPALFDKYLYVGTTRAATYLGVTCDGVLPPAIDSLRPHFGQNWQAPGSPQAVTEQEESIDGF</sequence>
<dbReference type="RefSeq" id="WP_106685101.1">
    <property type="nucleotide sequence ID" value="NZ_CP027667.1"/>
</dbReference>